<reference evidence="1 2" key="1">
    <citation type="journal article" date="2011" name="Proc. Natl. Acad. Sci. U.S.A.">
        <title>Evolutionary erosion of yeast sex chromosomes by mating-type switching accidents.</title>
        <authorList>
            <person name="Gordon J.L."/>
            <person name="Armisen D."/>
            <person name="Proux-Wera E."/>
            <person name="Oheigeartaigh S.S."/>
            <person name="Byrne K.P."/>
            <person name="Wolfe K.H."/>
        </authorList>
    </citation>
    <scope>NUCLEOTIDE SEQUENCE [LARGE SCALE GENOMIC DNA]</scope>
    <source>
        <strain evidence="2">ATCC 76901 / BCRC 22586 / CBS 4309 / NBRC 1992 / NRRL Y-12630</strain>
    </source>
</reference>
<dbReference type="GeneID" id="96900630"/>
<protein>
    <recommendedName>
        <fullName evidence="3">F-box domain-containing protein</fullName>
    </recommendedName>
</protein>
<dbReference type="FunCoup" id="G0V6Q3">
    <property type="interactions" value="24"/>
</dbReference>
<evidence type="ECO:0000313" key="2">
    <source>
        <dbReference type="Proteomes" id="UP000001640"/>
    </source>
</evidence>
<organism evidence="1 2">
    <name type="scientific">Naumovozyma castellii</name>
    <name type="common">Yeast</name>
    <name type="synonym">Saccharomyces castellii</name>
    <dbReference type="NCBI Taxonomy" id="27288"/>
    <lineage>
        <taxon>Eukaryota</taxon>
        <taxon>Fungi</taxon>
        <taxon>Dikarya</taxon>
        <taxon>Ascomycota</taxon>
        <taxon>Saccharomycotina</taxon>
        <taxon>Saccharomycetes</taxon>
        <taxon>Saccharomycetales</taxon>
        <taxon>Saccharomycetaceae</taxon>
        <taxon>Naumovozyma</taxon>
    </lineage>
</organism>
<sequence>MGYAFAGYPTRINKRRKLKSHDELPIYYANHISFERKKQRSKQIEVEITTLNATNEDRKQLSQEPLTIQSLPPEILRNIFVLSGDYETMPLLNKYFCSILKFDAYLLKRMFFHTYIFNPFDYEIHESMRNLFLEKSLILPELFENETFTKYFANNYQEFTNNKFVLMKSQLCHDIERGTFSCPFTEEELSELSSAINSKAVDIPWFFYERVSIFFENHCFIEFFSQLATLEDVDRMLANIFDHFFLGHDTYTSETFFGTFDIVMKFAEQKSLTSPFVLARLLNSLYLEGDDPIERIMKPYETDVSTVRLTFFQKVLNDYYTEEDASQSVVDPTFVSLLKKTGDMRLIEFVTSINGSVLSQLSW</sequence>
<dbReference type="RefSeq" id="XP_003673532.1">
    <property type="nucleotide sequence ID" value="XM_003673484.1"/>
</dbReference>
<proteinExistence type="predicted"/>
<dbReference type="AlphaFoldDB" id="G0V6Q3"/>
<name>G0V6Q3_NAUCA</name>
<evidence type="ECO:0008006" key="3">
    <source>
        <dbReference type="Google" id="ProtNLM"/>
    </source>
</evidence>
<dbReference type="KEGG" id="ncs:NCAS_0A05910"/>
<dbReference type="Proteomes" id="UP000001640">
    <property type="component" value="Chromosome 1"/>
</dbReference>
<dbReference type="EMBL" id="HE576752">
    <property type="protein sequence ID" value="CCC67149.1"/>
    <property type="molecule type" value="Genomic_DNA"/>
</dbReference>
<gene>
    <name evidence="1" type="primary">NCAS0A05910</name>
    <name evidence="1" type="ordered locus">NCAS_0A05910</name>
</gene>
<dbReference type="InParanoid" id="G0V6Q3"/>
<dbReference type="HOGENOM" id="CLU_763098_0_0_1"/>
<keyword evidence="2" id="KW-1185">Reference proteome</keyword>
<evidence type="ECO:0000313" key="1">
    <source>
        <dbReference type="EMBL" id="CCC67149.1"/>
    </source>
</evidence>
<reference key="2">
    <citation type="submission" date="2011-08" db="EMBL/GenBank/DDBJ databases">
        <title>Genome sequence of Naumovozyma castellii.</title>
        <authorList>
            <person name="Gordon J.L."/>
            <person name="Armisen D."/>
            <person name="Proux-Wera E."/>
            <person name="OhEigeartaigh S.S."/>
            <person name="Byrne K.P."/>
            <person name="Wolfe K.H."/>
        </authorList>
    </citation>
    <scope>NUCLEOTIDE SEQUENCE</scope>
    <source>
        <strain>Type strain:CBS 4309</strain>
    </source>
</reference>
<accession>G0V6Q3</accession>
<dbReference type="OMA" id="INHLFHA"/>
<dbReference type="OrthoDB" id="4022350at2759"/>